<gene>
    <name evidence="1" type="ORF">FHL15_007680</name>
</gene>
<proteinExistence type="predicted"/>
<organism evidence="1 2">
    <name type="scientific">Xylaria flabelliformis</name>
    <dbReference type="NCBI Taxonomy" id="2512241"/>
    <lineage>
        <taxon>Eukaryota</taxon>
        <taxon>Fungi</taxon>
        <taxon>Dikarya</taxon>
        <taxon>Ascomycota</taxon>
        <taxon>Pezizomycotina</taxon>
        <taxon>Sordariomycetes</taxon>
        <taxon>Xylariomycetidae</taxon>
        <taxon>Xylariales</taxon>
        <taxon>Xylariaceae</taxon>
        <taxon>Xylaria</taxon>
    </lineage>
</organism>
<dbReference type="EMBL" id="VFLP01000045">
    <property type="protein sequence ID" value="TRX91456.1"/>
    <property type="molecule type" value="Genomic_DNA"/>
</dbReference>
<dbReference type="AlphaFoldDB" id="A0A553HU19"/>
<accession>A0A553HU19</accession>
<comment type="caution">
    <text evidence="1">The sequence shown here is derived from an EMBL/GenBank/DDBJ whole genome shotgun (WGS) entry which is preliminary data.</text>
</comment>
<evidence type="ECO:0000313" key="2">
    <source>
        <dbReference type="Proteomes" id="UP000319160"/>
    </source>
</evidence>
<keyword evidence="2" id="KW-1185">Reference proteome</keyword>
<sequence length="600" mass="66960">MSNPPVPSTNEYSEVIGNRQQTVDLASSIIQLVGQPLNAALARRNAHIALRKGLGEWAGEAFDENNQCQQPVPREDAFVTHLIENQARFHPSGSCKATFAWAKLLYSLDIRPGCNIVEWQPLGTDADPSKSGTIELALEGPVLCHVINLYQIYDRPHGVPLQNLHNRGVTWPFPFGALTIYLEHNGRQGSIAGEITEPGSWTAAFKPYSDKALSAPRQPFLTAFRGRIKWSGRPLAFEANSIAIKYVSTVKHSMCSDGVLGLPDPKDTIQTRCLSLYKCLETLAPSYDKFPNQKSYDDASSKPYLLTPSWIEEASRIKRRVTTNGGADNGLAEYIVEFLSKKPDVVDEMIYTMNIRNNILGRPMDRDWKEAVRQEVKHLSFYQDDTFSFYWSRNVLSAGFAVRDIVIRELPNALNSLSQGSPGTWLSLLSGMAPEVLKVLRCRRFGNCPVLVLELTSEHPLWRISTPFGSSREDGARSVMSNSHLYREMAERTGCAVCQFLVAKLEYHATSAVYQLGSPSHYKSDETDSETKTQQAVGSLFYKTIRMKNEASLPLLNEWSRVNLQDVSLNAGENEYDESDAKGGGAEVFVYEALLDEVFT</sequence>
<reference evidence="2" key="1">
    <citation type="submission" date="2019-06" db="EMBL/GenBank/DDBJ databases">
        <title>Draft genome sequence of the griseofulvin-producing fungus Xylaria cubensis strain G536.</title>
        <authorList>
            <person name="Mead M.E."/>
            <person name="Raja H.A."/>
            <person name="Steenwyk J.L."/>
            <person name="Knowles S.L."/>
            <person name="Oberlies N.H."/>
            <person name="Rokas A."/>
        </authorList>
    </citation>
    <scope>NUCLEOTIDE SEQUENCE [LARGE SCALE GENOMIC DNA]</scope>
    <source>
        <strain evidence="2">G536</strain>
    </source>
</reference>
<dbReference type="OrthoDB" id="5420336at2759"/>
<name>A0A553HU19_9PEZI</name>
<protein>
    <submittedName>
        <fullName evidence="1">Uncharacterized protein</fullName>
    </submittedName>
</protein>
<evidence type="ECO:0000313" key="1">
    <source>
        <dbReference type="EMBL" id="TRX91456.1"/>
    </source>
</evidence>
<dbReference type="Proteomes" id="UP000319160">
    <property type="component" value="Unassembled WGS sequence"/>
</dbReference>